<accession>A0A7W9HFW2</accession>
<reference evidence="2 3" key="1">
    <citation type="submission" date="2020-08" db="EMBL/GenBank/DDBJ databases">
        <title>Sequencing the genomes of 1000 actinobacteria strains.</title>
        <authorList>
            <person name="Klenk H.-P."/>
        </authorList>
    </citation>
    <scope>NUCLEOTIDE SEQUENCE [LARGE SCALE GENOMIC DNA]</scope>
    <source>
        <strain evidence="2 3">DSM 45486</strain>
    </source>
</reference>
<dbReference type="Gene3D" id="3.30.750.24">
    <property type="entry name" value="STAS domain"/>
    <property type="match status" value="1"/>
</dbReference>
<dbReference type="PANTHER" id="PTHR33495">
    <property type="entry name" value="ANTI-SIGMA FACTOR ANTAGONIST TM_1081-RELATED-RELATED"/>
    <property type="match status" value="1"/>
</dbReference>
<evidence type="ECO:0000313" key="3">
    <source>
        <dbReference type="Proteomes" id="UP000552097"/>
    </source>
</evidence>
<keyword evidence="3" id="KW-1185">Reference proteome</keyword>
<dbReference type="SUPFAM" id="SSF52091">
    <property type="entry name" value="SpoIIaa-like"/>
    <property type="match status" value="1"/>
</dbReference>
<dbReference type="PROSITE" id="PS50801">
    <property type="entry name" value="STAS"/>
    <property type="match status" value="1"/>
</dbReference>
<dbReference type="AlphaFoldDB" id="A0A7W9HFW2"/>
<sequence>MTDLHPSDEDLAVETTEVRGLSVTRVTGDVDVVGVDLIRAELDAQLDRRPPALVADLSGVTVLGSLGIAALLETHHRAVAAGVPFTVVASRRSVVRPLHLTEVDRLLKVVPTLDDVVTARPS</sequence>
<dbReference type="InterPro" id="IPR036513">
    <property type="entry name" value="STAS_dom_sf"/>
</dbReference>
<gene>
    <name evidence="2" type="ORF">F4560_001270</name>
</gene>
<evidence type="ECO:0000259" key="1">
    <source>
        <dbReference type="PROSITE" id="PS50801"/>
    </source>
</evidence>
<dbReference type="InterPro" id="IPR002645">
    <property type="entry name" value="STAS_dom"/>
</dbReference>
<name>A0A7W9HFW2_9PSEU</name>
<feature type="domain" description="STAS" evidence="1">
    <location>
        <begin position="11"/>
        <end position="122"/>
    </location>
</feature>
<dbReference type="CDD" id="cd07043">
    <property type="entry name" value="STAS_anti-anti-sigma_factors"/>
    <property type="match status" value="1"/>
</dbReference>
<dbReference type="PANTHER" id="PTHR33495:SF2">
    <property type="entry name" value="ANTI-SIGMA FACTOR ANTAGONIST TM_1081-RELATED"/>
    <property type="match status" value="1"/>
</dbReference>
<protein>
    <submittedName>
        <fullName evidence="2">Anti-anti-sigma factor</fullName>
    </submittedName>
</protein>
<dbReference type="Pfam" id="PF01740">
    <property type="entry name" value="STAS"/>
    <property type="match status" value="1"/>
</dbReference>
<evidence type="ECO:0000313" key="2">
    <source>
        <dbReference type="EMBL" id="MBB5801502.1"/>
    </source>
</evidence>
<dbReference type="Proteomes" id="UP000552097">
    <property type="component" value="Unassembled WGS sequence"/>
</dbReference>
<dbReference type="EMBL" id="JACHMO010000001">
    <property type="protein sequence ID" value="MBB5801502.1"/>
    <property type="molecule type" value="Genomic_DNA"/>
</dbReference>
<dbReference type="GO" id="GO:0043856">
    <property type="term" value="F:anti-sigma factor antagonist activity"/>
    <property type="evidence" value="ECO:0007669"/>
    <property type="project" value="TreeGrafter"/>
</dbReference>
<dbReference type="RefSeq" id="WP_184917413.1">
    <property type="nucleotide sequence ID" value="NZ_JACHMO010000001.1"/>
</dbReference>
<proteinExistence type="predicted"/>
<comment type="caution">
    <text evidence="2">The sequence shown here is derived from an EMBL/GenBank/DDBJ whole genome shotgun (WGS) entry which is preliminary data.</text>
</comment>
<organism evidence="2 3">
    <name type="scientific">Saccharothrix ecbatanensis</name>
    <dbReference type="NCBI Taxonomy" id="1105145"/>
    <lineage>
        <taxon>Bacteria</taxon>
        <taxon>Bacillati</taxon>
        <taxon>Actinomycetota</taxon>
        <taxon>Actinomycetes</taxon>
        <taxon>Pseudonocardiales</taxon>
        <taxon>Pseudonocardiaceae</taxon>
        <taxon>Saccharothrix</taxon>
    </lineage>
</organism>